<protein>
    <submittedName>
        <fullName evidence="2">Uncharacterized protein</fullName>
    </submittedName>
</protein>
<keyword evidence="1" id="KW-0472">Membrane</keyword>
<dbReference type="AlphaFoldDB" id="A0A1H3RD48"/>
<reference evidence="3" key="1">
    <citation type="submission" date="2016-10" db="EMBL/GenBank/DDBJ databases">
        <authorList>
            <person name="Varghese N."/>
            <person name="Submissions S."/>
        </authorList>
    </citation>
    <scope>NUCLEOTIDE SEQUENCE [LARGE SCALE GENOMIC DNA]</scope>
    <source>
        <strain evidence="3">SP</strain>
    </source>
</reference>
<feature type="transmembrane region" description="Helical" evidence="1">
    <location>
        <begin position="6"/>
        <end position="25"/>
    </location>
</feature>
<gene>
    <name evidence="2" type="ORF">SAMN05421736_10851</name>
</gene>
<dbReference type="STRING" id="1503961.SAMN05421736_10851"/>
<keyword evidence="3" id="KW-1185">Reference proteome</keyword>
<accession>A0A1H3RD48</accession>
<evidence type="ECO:0000313" key="2">
    <source>
        <dbReference type="EMBL" id="SDZ23576.1"/>
    </source>
</evidence>
<keyword evidence="1" id="KW-1133">Transmembrane helix</keyword>
<sequence length="192" mass="21828">MKRNIMIFISAGVLLIIFILYSFNFKTEEKIAAERLKSILGTSLYHVWYNYEHISTDQEKDLTIENMSDVTNKLNVIKMYSEVIDSGVGVEALEPIADRFQEIVIHLENNYSANGEFTDQDVIVYQSLIEEVKIILPLISDIYYVPESQEGAEPALTIDDTGELQKLKERLLSIQGGVSKGNFIPFETSPKQ</sequence>
<dbReference type="Proteomes" id="UP000198935">
    <property type="component" value="Unassembled WGS sequence"/>
</dbReference>
<dbReference type="EMBL" id="FNPI01000008">
    <property type="protein sequence ID" value="SDZ23576.1"/>
    <property type="molecule type" value="Genomic_DNA"/>
</dbReference>
<keyword evidence="1" id="KW-0812">Transmembrane</keyword>
<proteinExistence type="predicted"/>
<name>A0A1H3RD48_9BACI</name>
<evidence type="ECO:0000313" key="3">
    <source>
        <dbReference type="Proteomes" id="UP000198935"/>
    </source>
</evidence>
<organism evidence="2 3">
    <name type="scientific">Evansella caseinilytica</name>
    <dbReference type="NCBI Taxonomy" id="1503961"/>
    <lineage>
        <taxon>Bacteria</taxon>
        <taxon>Bacillati</taxon>
        <taxon>Bacillota</taxon>
        <taxon>Bacilli</taxon>
        <taxon>Bacillales</taxon>
        <taxon>Bacillaceae</taxon>
        <taxon>Evansella</taxon>
    </lineage>
</organism>
<evidence type="ECO:0000256" key="1">
    <source>
        <dbReference type="SAM" id="Phobius"/>
    </source>
</evidence>